<keyword evidence="5" id="KW-0326">Glycosidase</keyword>
<dbReference type="Gene3D" id="1.10.530.10">
    <property type="match status" value="1"/>
</dbReference>
<dbReference type="PANTHER" id="PTHR31698:SF8">
    <property type="entry name" value="LYSOZYME G-RELATED"/>
    <property type="match status" value="1"/>
</dbReference>
<dbReference type="GO" id="GO:0005576">
    <property type="term" value="C:extracellular region"/>
    <property type="evidence" value="ECO:0007669"/>
    <property type="project" value="TreeGrafter"/>
</dbReference>
<dbReference type="PANTHER" id="PTHR31698">
    <property type="entry name" value="LYSOZYME G FAMILY MEMBER"/>
    <property type="match status" value="1"/>
</dbReference>
<dbReference type="GO" id="GO:0009253">
    <property type="term" value="P:peptidoglycan catabolic process"/>
    <property type="evidence" value="ECO:0007669"/>
    <property type="project" value="InterPro"/>
</dbReference>
<keyword evidence="8" id="KW-0732">Signal</keyword>
<keyword evidence="4" id="KW-0081">Bacteriolytic enzyme</keyword>
<dbReference type="GO" id="GO:0003796">
    <property type="term" value="F:lysozyme activity"/>
    <property type="evidence" value="ECO:0007669"/>
    <property type="project" value="UniProtKB-EC"/>
</dbReference>
<dbReference type="PROSITE" id="PS51257">
    <property type="entry name" value="PROKAR_LIPOPROTEIN"/>
    <property type="match status" value="1"/>
</dbReference>
<accession>A0A0A7H7J9</accession>
<comment type="catalytic activity">
    <reaction evidence="1">
        <text>Hydrolysis of (1-&gt;4)-beta-linkages between N-acetylmuramic acid and N-acetyl-D-glucosamine residues in a peptidoglycan and between N-acetyl-D-glucosamine residues in chitodextrins.</text>
        <dbReference type="EC" id="3.2.1.17"/>
    </reaction>
</comment>
<sequence>MERCFFFVIVFSPISAISACSSYVDVTKTESTGVEASHELAEKDLNRTNKYTDFIIKVARSRQKGPVVISSSISRESRAGSPPVLTNGWSLGLKQADEQFHTPEGQWNSEQHNCQGTELLIEFIKKIQNKFPSRSKEKQSKGAVSSDTTDSKITKHTIRWFNLASDRGAGHRERGRSPTTAPAPAVLKNSDTG</sequence>
<evidence type="ECO:0000256" key="5">
    <source>
        <dbReference type="ARBA" id="ARBA00023295"/>
    </source>
</evidence>
<protein>
    <recommendedName>
        <fullName evidence="3">Lysozyme g</fullName>
        <ecNumber evidence="2">3.2.1.17</ecNumber>
    </recommendedName>
    <alternativeName>
        <fullName evidence="6">1,4-beta-N-acetylmuramidase</fullName>
    </alternativeName>
</protein>
<name>A0A0A7H7J9_ANGJA</name>
<keyword evidence="5" id="KW-0378">Hydrolase</keyword>
<dbReference type="PRINTS" id="PR00749">
    <property type="entry name" value="LYSOZYMEG"/>
</dbReference>
<gene>
    <name evidence="9" type="primary">LysG1</name>
</gene>
<reference evidence="9" key="1">
    <citation type="submission" date="2014-09" db="EMBL/GenBank/DDBJ databases">
        <title>The C- and G-type Lysozyme Genes in Anguilla japonica.</title>
        <authorList>
            <person name="Yang Y."/>
            <person name="Huang B."/>
            <person name="Nie P."/>
        </authorList>
    </citation>
    <scope>NUCLEOTIDE SEQUENCE</scope>
</reference>
<dbReference type="GO" id="GO:0050830">
    <property type="term" value="P:defense response to Gram-positive bacterium"/>
    <property type="evidence" value="ECO:0007669"/>
    <property type="project" value="TreeGrafter"/>
</dbReference>
<feature type="region of interest" description="Disordered" evidence="7">
    <location>
        <begin position="132"/>
        <end position="193"/>
    </location>
</feature>
<evidence type="ECO:0000256" key="3">
    <source>
        <dbReference type="ARBA" id="ARBA00016485"/>
    </source>
</evidence>
<evidence type="ECO:0000313" key="9">
    <source>
        <dbReference type="EMBL" id="AIZ00422.1"/>
    </source>
</evidence>
<evidence type="ECO:0000256" key="4">
    <source>
        <dbReference type="ARBA" id="ARBA00022638"/>
    </source>
</evidence>
<feature type="signal peptide" evidence="8">
    <location>
        <begin position="1"/>
        <end position="19"/>
    </location>
</feature>
<evidence type="ECO:0000256" key="1">
    <source>
        <dbReference type="ARBA" id="ARBA00000632"/>
    </source>
</evidence>
<proteinExistence type="evidence at transcript level"/>
<dbReference type="InterPro" id="IPR002152">
    <property type="entry name" value="Glyco_hydro_23"/>
</dbReference>
<evidence type="ECO:0000256" key="8">
    <source>
        <dbReference type="SAM" id="SignalP"/>
    </source>
</evidence>
<dbReference type="EMBL" id="KM454477">
    <property type="protein sequence ID" value="AIZ00422.1"/>
    <property type="molecule type" value="mRNA"/>
</dbReference>
<organism evidence="9">
    <name type="scientific">Anguilla japonica</name>
    <name type="common">Japanese eel</name>
    <dbReference type="NCBI Taxonomy" id="7937"/>
    <lineage>
        <taxon>Eukaryota</taxon>
        <taxon>Metazoa</taxon>
        <taxon>Chordata</taxon>
        <taxon>Craniata</taxon>
        <taxon>Vertebrata</taxon>
        <taxon>Euteleostomi</taxon>
        <taxon>Actinopterygii</taxon>
        <taxon>Neopterygii</taxon>
        <taxon>Teleostei</taxon>
        <taxon>Anguilliformes</taxon>
        <taxon>Anguillidae</taxon>
        <taxon>Anguilla</taxon>
    </lineage>
</organism>
<feature type="chain" id="PRO_5002039959" description="Lysozyme g" evidence="8">
    <location>
        <begin position="20"/>
        <end position="193"/>
    </location>
</feature>
<evidence type="ECO:0000256" key="6">
    <source>
        <dbReference type="ARBA" id="ARBA00031262"/>
    </source>
</evidence>
<evidence type="ECO:0000256" key="2">
    <source>
        <dbReference type="ARBA" id="ARBA00012732"/>
    </source>
</evidence>
<dbReference type="AlphaFoldDB" id="A0A0A7H7J9"/>
<evidence type="ECO:0000256" key="7">
    <source>
        <dbReference type="SAM" id="MobiDB-lite"/>
    </source>
</evidence>
<keyword evidence="4" id="KW-0929">Antimicrobial</keyword>
<dbReference type="EC" id="3.2.1.17" evidence="2"/>
<dbReference type="GO" id="GO:0031640">
    <property type="term" value="P:killing of cells of another organism"/>
    <property type="evidence" value="ECO:0007669"/>
    <property type="project" value="UniProtKB-KW"/>
</dbReference>